<evidence type="ECO:0000256" key="7">
    <source>
        <dbReference type="ARBA" id="ARBA00022840"/>
    </source>
</evidence>
<feature type="region of interest" description="Disordered" evidence="14">
    <location>
        <begin position="1"/>
        <end position="26"/>
    </location>
</feature>
<accession>A0A518D8J6</accession>
<evidence type="ECO:0000256" key="2">
    <source>
        <dbReference type="ARBA" id="ARBA00022515"/>
    </source>
</evidence>
<keyword evidence="4 13" id="KW-0547">Nucleotide-binding</keyword>
<dbReference type="InterPro" id="IPR027417">
    <property type="entry name" value="P-loop_NTPase"/>
</dbReference>
<dbReference type="AlphaFoldDB" id="A0A518D8J6"/>
<dbReference type="GO" id="GO:0043139">
    <property type="term" value="F:5'-3' DNA helicase activity"/>
    <property type="evidence" value="ECO:0007669"/>
    <property type="project" value="UniProtKB-EC"/>
</dbReference>
<comment type="catalytic activity">
    <reaction evidence="11 13">
        <text>ATP + H2O = ADP + phosphate + H(+)</text>
        <dbReference type="Rhea" id="RHEA:13065"/>
        <dbReference type="ChEBI" id="CHEBI:15377"/>
        <dbReference type="ChEBI" id="CHEBI:15378"/>
        <dbReference type="ChEBI" id="CHEBI:30616"/>
        <dbReference type="ChEBI" id="CHEBI:43474"/>
        <dbReference type="ChEBI" id="CHEBI:456216"/>
        <dbReference type="EC" id="5.6.2.3"/>
    </reaction>
</comment>
<dbReference type="SUPFAM" id="SSF48024">
    <property type="entry name" value="N-terminal domain of DnaB helicase"/>
    <property type="match status" value="1"/>
</dbReference>
<evidence type="ECO:0000256" key="13">
    <source>
        <dbReference type="RuleBase" id="RU362085"/>
    </source>
</evidence>
<dbReference type="OrthoDB" id="9773982at2"/>
<reference evidence="16 17" key="1">
    <citation type="submission" date="2019-02" db="EMBL/GenBank/DDBJ databases">
        <title>Deep-cultivation of Planctomycetes and their phenomic and genomic characterization uncovers novel biology.</title>
        <authorList>
            <person name="Wiegand S."/>
            <person name="Jogler M."/>
            <person name="Boedeker C."/>
            <person name="Pinto D."/>
            <person name="Vollmers J."/>
            <person name="Rivas-Marin E."/>
            <person name="Kohn T."/>
            <person name="Peeters S.H."/>
            <person name="Heuer A."/>
            <person name="Rast P."/>
            <person name="Oberbeckmann S."/>
            <person name="Bunk B."/>
            <person name="Jeske O."/>
            <person name="Meyerdierks A."/>
            <person name="Storesund J.E."/>
            <person name="Kallscheuer N."/>
            <person name="Luecker S."/>
            <person name="Lage O.M."/>
            <person name="Pohl T."/>
            <person name="Merkel B.J."/>
            <person name="Hornburger P."/>
            <person name="Mueller R.-W."/>
            <person name="Bruemmer F."/>
            <person name="Labrenz M."/>
            <person name="Spormann A.M."/>
            <person name="Op den Camp H."/>
            <person name="Overmann J."/>
            <person name="Amann R."/>
            <person name="Jetten M.S.M."/>
            <person name="Mascher T."/>
            <person name="Medema M.H."/>
            <person name="Devos D.P."/>
            <person name="Kaster A.-K."/>
            <person name="Ovreas L."/>
            <person name="Rohde M."/>
            <person name="Galperin M.Y."/>
            <person name="Jogler C."/>
        </authorList>
    </citation>
    <scope>NUCLEOTIDE SEQUENCE [LARGE SCALE GENOMIC DNA]</scope>
    <source>
        <strain evidence="16 17">Pla175</strain>
    </source>
</reference>
<proteinExistence type="inferred from homology"/>
<dbReference type="Pfam" id="PF00772">
    <property type="entry name" value="DnaB"/>
    <property type="match status" value="1"/>
</dbReference>
<dbReference type="GO" id="GO:0005829">
    <property type="term" value="C:cytosol"/>
    <property type="evidence" value="ECO:0007669"/>
    <property type="project" value="TreeGrafter"/>
</dbReference>
<keyword evidence="8 13" id="KW-0238">DNA-binding</keyword>
<dbReference type="Pfam" id="PF03796">
    <property type="entry name" value="DnaB_C"/>
    <property type="match status" value="1"/>
</dbReference>
<dbReference type="SUPFAM" id="SSF52540">
    <property type="entry name" value="P-loop containing nucleoside triphosphate hydrolases"/>
    <property type="match status" value="1"/>
</dbReference>
<feature type="compositionally biased region" description="Basic and acidic residues" evidence="14">
    <location>
        <begin position="1"/>
        <end position="15"/>
    </location>
</feature>
<evidence type="ECO:0000256" key="5">
    <source>
        <dbReference type="ARBA" id="ARBA00022801"/>
    </source>
</evidence>
<dbReference type="Gene3D" id="3.40.50.300">
    <property type="entry name" value="P-loop containing nucleotide triphosphate hydrolases"/>
    <property type="match status" value="1"/>
</dbReference>
<comment type="function">
    <text evidence="10 13">The main replicative DNA helicase, it participates in initiation and elongation during chromosome replication. Travels ahead of the DNA replisome, separating dsDNA into templates for DNA synthesis. A processive ATP-dependent 5'-3' DNA helicase it has DNA-dependent ATPase activity.</text>
</comment>
<keyword evidence="6 13" id="KW-0347">Helicase</keyword>
<dbReference type="EMBL" id="CP036291">
    <property type="protein sequence ID" value="QDU87802.1"/>
    <property type="molecule type" value="Genomic_DNA"/>
</dbReference>
<organism evidence="16 17">
    <name type="scientific">Pirellulimonas nuda</name>
    <dbReference type="NCBI Taxonomy" id="2528009"/>
    <lineage>
        <taxon>Bacteria</taxon>
        <taxon>Pseudomonadati</taxon>
        <taxon>Planctomycetota</taxon>
        <taxon>Planctomycetia</taxon>
        <taxon>Pirellulales</taxon>
        <taxon>Lacipirellulaceae</taxon>
        <taxon>Pirellulimonas</taxon>
    </lineage>
</organism>
<protein>
    <recommendedName>
        <fullName evidence="12 13">Replicative DNA helicase</fullName>
        <ecNumber evidence="12 13">5.6.2.3</ecNumber>
    </recommendedName>
</protein>
<dbReference type="InterPro" id="IPR007692">
    <property type="entry name" value="DNA_helicase_DnaB"/>
</dbReference>
<dbReference type="GO" id="GO:1990077">
    <property type="term" value="C:primosome complex"/>
    <property type="evidence" value="ECO:0007669"/>
    <property type="project" value="UniProtKB-UniRule"/>
</dbReference>
<evidence type="ECO:0000259" key="15">
    <source>
        <dbReference type="PROSITE" id="PS51199"/>
    </source>
</evidence>
<dbReference type="InterPro" id="IPR016136">
    <property type="entry name" value="DNA_helicase_N/primase_C"/>
</dbReference>
<dbReference type="GO" id="GO:0016887">
    <property type="term" value="F:ATP hydrolysis activity"/>
    <property type="evidence" value="ECO:0007669"/>
    <property type="project" value="RHEA"/>
</dbReference>
<dbReference type="NCBIfam" id="TIGR00665">
    <property type="entry name" value="DnaB"/>
    <property type="match status" value="1"/>
</dbReference>
<evidence type="ECO:0000256" key="6">
    <source>
        <dbReference type="ARBA" id="ARBA00022806"/>
    </source>
</evidence>
<comment type="similarity">
    <text evidence="1 13">Belongs to the helicase family. DnaB subfamily.</text>
</comment>
<keyword evidence="17" id="KW-1185">Reference proteome</keyword>
<dbReference type="CDD" id="cd00984">
    <property type="entry name" value="DnaB_C"/>
    <property type="match status" value="1"/>
</dbReference>
<dbReference type="PANTHER" id="PTHR30153:SF2">
    <property type="entry name" value="REPLICATIVE DNA HELICASE"/>
    <property type="match status" value="1"/>
</dbReference>
<dbReference type="InterPro" id="IPR036185">
    <property type="entry name" value="DNA_heli_DnaB-like_N_sf"/>
</dbReference>
<evidence type="ECO:0000256" key="11">
    <source>
        <dbReference type="ARBA" id="ARBA00048954"/>
    </source>
</evidence>
<dbReference type="EC" id="5.6.2.3" evidence="12 13"/>
<keyword evidence="2 13" id="KW-0639">Primosome</keyword>
<dbReference type="InterPro" id="IPR007694">
    <property type="entry name" value="DNA_helicase_DnaB-like_C"/>
</dbReference>
<dbReference type="InterPro" id="IPR007693">
    <property type="entry name" value="DNA_helicase_DnaB-like_N"/>
</dbReference>
<keyword evidence="5 13" id="KW-0378">Hydrolase</keyword>
<dbReference type="GO" id="GO:0006269">
    <property type="term" value="P:DNA replication, synthesis of primer"/>
    <property type="evidence" value="ECO:0007669"/>
    <property type="project" value="UniProtKB-UniRule"/>
</dbReference>
<keyword evidence="9" id="KW-0413">Isomerase</keyword>
<dbReference type="PROSITE" id="PS51199">
    <property type="entry name" value="SF4_HELICASE"/>
    <property type="match status" value="1"/>
</dbReference>
<sequence length="485" mass="53603">MDGPDQGKPRDDSNGGRKPHGKQPIEDLLNRSLPHSMEAERAVLGSLLLLPEACDEVALILRADDFYDDAHARVFRHMLAMHEAGKQIDPMLLVQKLRDAGEFESIGGAAGFAELAESVATAAHAEYYAQIVREKATLRALIHASADILKDSYEPAVEARHMLASAEEKIFSILDSKGKSQVKPISDVLKESLNRLDARMQNEHASGGLETGFDDYDDLTGGLHGSELVILAARPSMGKTALAMNIVEHIAIDLGQPALFVSLEMSALELGDRLLCSRAQVNSRRVRNGQVSIEESKKLVQTASVVSAAPLYIDDAPSRTMTEIAAAARRLKRRHGLALVAIDYLQLVEPDNSRDPRQEQVAKIARRLKGMARELNVPVLCLAQLNRQVESTRDNKPQLSHLRESGAIEQDADVVMFVHRDEYYQTNEEDRDRVRGEADLLIRKQRNGPVGDVKLTWLHDFTRFSNASAKPYEEFGGYSGGSDFQ</sequence>
<evidence type="ECO:0000256" key="8">
    <source>
        <dbReference type="ARBA" id="ARBA00023125"/>
    </source>
</evidence>
<dbReference type="RefSeq" id="WP_145282035.1">
    <property type="nucleotide sequence ID" value="NZ_CP036291.1"/>
</dbReference>
<keyword evidence="3 13" id="KW-0235">DNA replication</keyword>
<gene>
    <name evidence="16" type="primary">dnaC_1</name>
    <name evidence="16" type="ORF">Pla175_11690</name>
</gene>
<feature type="domain" description="SF4 helicase" evidence="15">
    <location>
        <begin position="202"/>
        <end position="471"/>
    </location>
</feature>
<dbReference type="PANTHER" id="PTHR30153">
    <property type="entry name" value="REPLICATIVE DNA HELICASE DNAB"/>
    <property type="match status" value="1"/>
</dbReference>
<dbReference type="GO" id="GO:0003677">
    <property type="term" value="F:DNA binding"/>
    <property type="evidence" value="ECO:0007669"/>
    <property type="project" value="UniProtKB-UniRule"/>
</dbReference>
<evidence type="ECO:0000256" key="10">
    <source>
        <dbReference type="ARBA" id="ARBA00044932"/>
    </source>
</evidence>
<keyword evidence="7 13" id="KW-0067">ATP-binding</keyword>
<dbReference type="Proteomes" id="UP000317429">
    <property type="component" value="Chromosome"/>
</dbReference>
<evidence type="ECO:0000256" key="3">
    <source>
        <dbReference type="ARBA" id="ARBA00022705"/>
    </source>
</evidence>
<evidence type="ECO:0000256" key="14">
    <source>
        <dbReference type="SAM" id="MobiDB-lite"/>
    </source>
</evidence>
<evidence type="ECO:0000256" key="12">
    <source>
        <dbReference type="NCBIfam" id="TIGR00665"/>
    </source>
</evidence>
<dbReference type="FunFam" id="1.10.860.10:FF:000001">
    <property type="entry name" value="Replicative DNA helicase"/>
    <property type="match status" value="1"/>
</dbReference>
<evidence type="ECO:0000256" key="1">
    <source>
        <dbReference type="ARBA" id="ARBA00008428"/>
    </source>
</evidence>
<dbReference type="KEGG" id="pnd:Pla175_11690"/>
<dbReference type="Gene3D" id="1.10.860.10">
    <property type="entry name" value="DNAb Helicase, Chain A"/>
    <property type="match status" value="1"/>
</dbReference>
<evidence type="ECO:0000313" key="17">
    <source>
        <dbReference type="Proteomes" id="UP000317429"/>
    </source>
</evidence>
<evidence type="ECO:0000256" key="9">
    <source>
        <dbReference type="ARBA" id="ARBA00023235"/>
    </source>
</evidence>
<dbReference type="GO" id="GO:0005524">
    <property type="term" value="F:ATP binding"/>
    <property type="evidence" value="ECO:0007669"/>
    <property type="project" value="UniProtKB-UniRule"/>
</dbReference>
<evidence type="ECO:0000313" key="16">
    <source>
        <dbReference type="EMBL" id="QDU87802.1"/>
    </source>
</evidence>
<name>A0A518D8J6_9BACT</name>
<evidence type="ECO:0000256" key="4">
    <source>
        <dbReference type="ARBA" id="ARBA00022741"/>
    </source>
</evidence>